<proteinExistence type="inferred from homology"/>
<dbReference type="InterPro" id="IPR000307">
    <property type="entry name" value="Ribosomal_bS16"/>
</dbReference>
<dbReference type="GO" id="GO:0003735">
    <property type="term" value="F:structural constituent of ribosome"/>
    <property type="evidence" value="ECO:0007669"/>
    <property type="project" value="InterPro"/>
</dbReference>
<gene>
    <name evidence="4" type="primary">rps16</name>
</gene>
<reference evidence="4" key="1">
    <citation type="journal article" date="2021" name="Nat. Plants">
        <title>Gene duplications and phylogenomic conflict underlie major pulses of phenotypic evolution in gymnosperms.</title>
        <authorList>
            <person name="Stull G.W."/>
            <person name="Qu X.J."/>
            <person name="Parins-Fukuchi C."/>
            <person name="Yang Y.Y."/>
            <person name="Yang J.B."/>
            <person name="Yang Z.Y."/>
            <person name="Hu Y."/>
            <person name="Ma H."/>
            <person name="Soltis P.S."/>
            <person name="Soltis D.E."/>
            <person name="Li D.Z."/>
            <person name="Smith S.A."/>
            <person name="Yi T.S."/>
        </authorList>
    </citation>
    <scope>NUCLEOTIDE SEQUENCE</scope>
</reference>
<comment type="similarity">
    <text evidence="1">Belongs to the bacterial ribosomal protein bS16 family.</text>
</comment>
<dbReference type="GO" id="GO:0005737">
    <property type="term" value="C:cytoplasm"/>
    <property type="evidence" value="ECO:0007669"/>
    <property type="project" value="UniProtKB-ARBA"/>
</dbReference>
<dbReference type="GO" id="GO:0006412">
    <property type="term" value="P:translation"/>
    <property type="evidence" value="ECO:0007669"/>
    <property type="project" value="InterPro"/>
</dbReference>
<dbReference type="GO" id="GO:1990904">
    <property type="term" value="C:ribonucleoprotein complex"/>
    <property type="evidence" value="ECO:0007669"/>
    <property type="project" value="UniProtKB-KW"/>
</dbReference>
<accession>A0A8F8XB12</accession>
<keyword evidence="4" id="KW-0934">Plastid</keyword>
<evidence type="ECO:0000313" key="4">
    <source>
        <dbReference type="EMBL" id="QYB22303.1"/>
    </source>
</evidence>
<evidence type="ECO:0000256" key="3">
    <source>
        <dbReference type="ARBA" id="ARBA00023274"/>
    </source>
</evidence>
<geneLocation type="chloroplast" evidence="4"/>
<dbReference type="SUPFAM" id="SSF54565">
    <property type="entry name" value="Ribosomal protein S16"/>
    <property type="match status" value="1"/>
</dbReference>
<evidence type="ECO:0000256" key="1">
    <source>
        <dbReference type="ARBA" id="ARBA00006668"/>
    </source>
</evidence>
<protein>
    <submittedName>
        <fullName evidence="4">Ribosomal protein S16</fullName>
    </submittedName>
</protein>
<keyword evidence="4" id="KW-0150">Chloroplast</keyword>
<dbReference type="EMBL" id="MW470991">
    <property type="protein sequence ID" value="QYB22303.1"/>
    <property type="molecule type" value="Genomic_DNA"/>
</dbReference>
<evidence type="ECO:0000256" key="2">
    <source>
        <dbReference type="ARBA" id="ARBA00022980"/>
    </source>
</evidence>
<organism evidence="4">
    <name type="scientific">Pseudotaxus chienii</name>
    <dbReference type="NCBI Taxonomy" id="89481"/>
    <lineage>
        <taxon>Eukaryota</taxon>
        <taxon>Viridiplantae</taxon>
        <taxon>Streptophyta</taxon>
        <taxon>Embryophyta</taxon>
        <taxon>Tracheophyta</taxon>
        <taxon>Spermatophyta</taxon>
        <taxon>Pinopsida</taxon>
        <taxon>Pinidae</taxon>
        <taxon>Conifers II</taxon>
        <taxon>Cupressales</taxon>
        <taxon>Taxaceae</taxon>
        <taxon>Pseudotaxus</taxon>
    </lineage>
</organism>
<keyword evidence="2 4" id="KW-0689">Ribosomal protein</keyword>
<dbReference type="GO" id="GO:0005840">
    <property type="term" value="C:ribosome"/>
    <property type="evidence" value="ECO:0007669"/>
    <property type="project" value="UniProtKB-KW"/>
</dbReference>
<reference evidence="4" key="2">
    <citation type="submission" date="2021-01" db="EMBL/GenBank/DDBJ databases">
        <authorList>
            <person name="Stull G."/>
            <person name="Qu X.-J."/>
            <person name="Parins-Fukuchi C."/>
            <person name="Yang Y.-Y."/>
            <person name="Yang J.-B."/>
            <person name="Yang Z.-Y."/>
            <person name="Hu Y."/>
            <person name="Ma H."/>
            <person name="Soltis P."/>
            <person name="Soltis D."/>
            <person name="Li D.-Z."/>
            <person name="Smith S."/>
            <person name="Yi T.-S."/>
        </authorList>
    </citation>
    <scope>NUCLEOTIDE SEQUENCE</scope>
</reference>
<keyword evidence="3" id="KW-0687">Ribonucleoprotein</keyword>
<dbReference type="InterPro" id="IPR023803">
    <property type="entry name" value="Ribosomal_bS16_dom_sf"/>
</dbReference>
<name>A0A8F8XB12_9CONI</name>
<dbReference type="Gene3D" id="3.30.1320.10">
    <property type="match status" value="1"/>
</dbReference>
<dbReference type="AlphaFoldDB" id="A0A8F8XB12"/>
<sequence>MNLKRCGRKQHRIVAIDAKSRREGRALSEFGHYDTMNKDETHLFYGAFANLLRIRSST</sequence>
<dbReference type="Pfam" id="PF00886">
    <property type="entry name" value="Ribosomal_S16"/>
    <property type="match status" value="1"/>
</dbReference>